<reference evidence="2 3" key="1">
    <citation type="submission" date="2020-08" db="EMBL/GenBank/DDBJ databases">
        <title>Genomic Encyclopedia of Type Strains, Phase IV (KMG-IV): sequencing the most valuable type-strain genomes for metagenomic binning, comparative biology and taxonomic classification.</title>
        <authorList>
            <person name="Goeker M."/>
        </authorList>
    </citation>
    <scope>NUCLEOTIDE SEQUENCE [LARGE SCALE GENOMIC DNA]</scope>
    <source>
        <strain evidence="2 3">DSM 21458</strain>
    </source>
</reference>
<organism evidence="2 3">
    <name type="scientific">Deinobacterium chartae</name>
    <dbReference type="NCBI Taxonomy" id="521158"/>
    <lineage>
        <taxon>Bacteria</taxon>
        <taxon>Thermotogati</taxon>
        <taxon>Deinococcota</taxon>
        <taxon>Deinococci</taxon>
        <taxon>Deinococcales</taxon>
        <taxon>Deinococcaceae</taxon>
        <taxon>Deinobacterium</taxon>
    </lineage>
</organism>
<keyword evidence="3" id="KW-1185">Reference proteome</keyword>
<dbReference type="Pfam" id="PF03960">
    <property type="entry name" value="ArsC"/>
    <property type="match status" value="1"/>
</dbReference>
<proteinExistence type="inferred from homology"/>
<dbReference type="InterPro" id="IPR006660">
    <property type="entry name" value="Arsenate_reductase-like"/>
</dbReference>
<dbReference type="AlphaFoldDB" id="A0A841I0B2"/>
<dbReference type="PANTHER" id="PTHR30041:SF8">
    <property type="entry name" value="PROTEIN YFFB"/>
    <property type="match status" value="1"/>
</dbReference>
<dbReference type="RefSeq" id="WP_183987849.1">
    <property type="nucleotide sequence ID" value="NZ_JACHHG010000009.1"/>
</dbReference>
<accession>A0A841I0B2</accession>
<comment type="similarity">
    <text evidence="1">Belongs to the ArsC family.</text>
</comment>
<dbReference type="PROSITE" id="PS51353">
    <property type="entry name" value="ARSC"/>
    <property type="match status" value="1"/>
</dbReference>
<dbReference type="Gene3D" id="3.40.30.10">
    <property type="entry name" value="Glutaredoxin"/>
    <property type="match status" value="1"/>
</dbReference>
<name>A0A841I0B2_9DEIO</name>
<evidence type="ECO:0000313" key="3">
    <source>
        <dbReference type="Proteomes" id="UP000569951"/>
    </source>
</evidence>
<sequence>MEAQIFGIKKSSATRKAERFFKERRIRIHMVDLEVRPIAKGEVTRFAQRAGGLSGLLDTGSKSYGKLGLEFLRISEERLLELVQQNPDLLRLPLVRVGKSLVVGDDEAGWRAALEAGG</sequence>
<comment type="caution">
    <text evidence="2">The sequence shown here is derived from an EMBL/GenBank/DDBJ whole genome shotgun (WGS) entry which is preliminary data.</text>
</comment>
<dbReference type="PANTHER" id="PTHR30041">
    <property type="entry name" value="ARSENATE REDUCTASE"/>
    <property type="match status" value="1"/>
</dbReference>
<gene>
    <name evidence="2" type="ORF">HNR42_002533</name>
</gene>
<evidence type="ECO:0000256" key="1">
    <source>
        <dbReference type="PROSITE-ProRule" id="PRU01282"/>
    </source>
</evidence>
<dbReference type="EMBL" id="JACHHG010000009">
    <property type="protein sequence ID" value="MBB6099097.1"/>
    <property type="molecule type" value="Genomic_DNA"/>
</dbReference>
<dbReference type="SUPFAM" id="SSF52833">
    <property type="entry name" value="Thioredoxin-like"/>
    <property type="match status" value="1"/>
</dbReference>
<evidence type="ECO:0000313" key="2">
    <source>
        <dbReference type="EMBL" id="MBB6099097.1"/>
    </source>
</evidence>
<dbReference type="InterPro" id="IPR036249">
    <property type="entry name" value="Thioredoxin-like_sf"/>
</dbReference>
<dbReference type="Proteomes" id="UP000569951">
    <property type="component" value="Unassembled WGS sequence"/>
</dbReference>
<protein>
    <submittedName>
        <fullName evidence="2">Arsenate reductase-like glutaredoxin family protein</fullName>
    </submittedName>
</protein>